<keyword evidence="3" id="KW-1185">Reference proteome</keyword>
<evidence type="ECO:0000313" key="3">
    <source>
        <dbReference type="Proteomes" id="UP000827549"/>
    </source>
</evidence>
<protein>
    <submittedName>
        <fullName evidence="2">Protein priA</fullName>
    </submittedName>
</protein>
<dbReference type="GeneID" id="87810529"/>
<evidence type="ECO:0000313" key="2">
    <source>
        <dbReference type="EMBL" id="WOO83837.1"/>
    </source>
</evidence>
<evidence type="ECO:0000256" key="1">
    <source>
        <dbReference type="SAM" id="SignalP"/>
    </source>
</evidence>
<feature type="chain" id="PRO_5042170009" evidence="1">
    <location>
        <begin position="19"/>
        <end position="279"/>
    </location>
</feature>
<feature type="signal peptide" evidence="1">
    <location>
        <begin position="1"/>
        <end position="18"/>
    </location>
</feature>
<dbReference type="RefSeq" id="XP_062629863.1">
    <property type="nucleotide sequence ID" value="XM_062773879.1"/>
</dbReference>
<dbReference type="EMBL" id="CP086718">
    <property type="protein sequence ID" value="WOO83837.1"/>
    <property type="molecule type" value="Genomic_DNA"/>
</dbReference>
<reference evidence="2" key="1">
    <citation type="submission" date="2023-10" db="EMBL/GenBank/DDBJ databases">
        <authorList>
            <person name="Noh H."/>
        </authorList>
    </citation>
    <scope>NUCLEOTIDE SEQUENCE</scope>
    <source>
        <strain evidence="2">DUCC4014</strain>
    </source>
</reference>
<name>A0AAF0YD99_9TREE</name>
<gene>
    <name evidence="2" type="primary">priA_12</name>
    <name evidence="2" type="ORF">LOC62_05G007356</name>
</gene>
<keyword evidence="1" id="KW-0732">Signal</keyword>
<dbReference type="AlphaFoldDB" id="A0AAF0YD99"/>
<sequence>MRLWYTLLALAAVHTATANFLRCTIIEAANAVIQNQLYTSFSASQLTVGGCESFCAADPKKPGYSYYDPTNFVCLCSTASDVQTSGQVYYPTTDASGTCASWYISAITTRYGASTCITSWSGGPATDLPGSASDPVACMYGCLGTFAGFESAIYSPGKCTCAHNAVPVTDPTCTGGSLLFPRLSSVQPSGGLQYRRAAEQARLAEAKANPHCPRGMDACIVPGTSGYECLDTASELVWATGLLASTLVGPDRSVTCDRGRCVASGCLPGYTLRSDGVCV</sequence>
<proteinExistence type="predicted"/>
<dbReference type="Proteomes" id="UP000827549">
    <property type="component" value="Chromosome 5"/>
</dbReference>
<accession>A0AAF0YD99</accession>
<organism evidence="2 3">
    <name type="scientific">Vanrija pseudolonga</name>
    <dbReference type="NCBI Taxonomy" id="143232"/>
    <lineage>
        <taxon>Eukaryota</taxon>
        <taxon>Fungi</taxon>
        <taxon>Dikarya</taxon>
        <taxon>Basidiomycota</taxon>
        <taxon>Agaricomycotina</taxon>
        <taxon>Tremellomycetes</taxon>
        <taxon>Trichosporonales</taxon>
        <taxon>Trichosporonaceae</taxon>
        <taxon>Vanrija</taxon>
    </lineage>
</organism>